<protein>
    <submittedName>
        <fullName evidence="1">Uncharacterized protein</fullName>
    </submittedName>
</protein>
<organism evidence="1 2">
    <name type="scientific">Zalaria obscura</name>
    <dbReference type="NCBI Taxonomy" id="2024903"/>
    <lineage>
        <taxon>Eukaryota</taxon>
        <taxon>Fungi</taxon>
        <taxon>Dikarya</taxon>
        <taxon>Ascomycota</taxon>
        <taxon>Pezizomycotina</taxon>
        <taxon>Dothideomycetes</taxon>
        <taxon>Dothideomycetidae</taxon>
        <taxon>Dothideales</taxon>
        <taxon>Zalariaceae</taxon>
        <taxon>Zalaria</taxon>
    </lineage>
</organism>
<gene>
    <name evidence="1" type="ORF">M8818_003326</name>
</gene>
<sequence length="79" mass="8511">MAAAGAGGPNDARRGHQSPRPKGRGNSSLNFLVEKPCTDASIRVSENAKNILCRNITIYGNCRAQHNGGCRCFPRNRVT</sequence>
<dbReference type="Proteomes" id="UP001320706">
    <property type="component" value="Unassembled WGS sequence"/>
</dbReference>
<accession>A0ACC3SEU1</accession>
<proteinExistence type="predicted"/>
<comment type="caution">
    <text evidence="1">The sequence shown here is derived from an EMBL/GenBank/DDBJ whole genome shotgun (WGS) entry which is preliminary data.</text>
</comment>
<reference evidence="1" key="1">
    <citation type="submission" date="2024-02" db="EMBL/GenBank/DDBJ databases">
        <title>Metagenome Assembled Genome of Zalaria obscura JY119.</title>
        <authorList>
            <person name="Vighnesh L."/>
            <person name="Jagadeeshwari U."/>
            <person name="Venkata Ramana C."/>
            <person name="Sasikala C."/>
        </authorList>
    </citation>
    <scope>NUCLEOTIDE SEQUENCE</scope>
    <source>
        <strain evidence="1">JY119</strain>
    </source>
</reference>
<dbReference type="EMBL" id="JAMKPW020000014">
    <property type="protein sequence ID" value="KAK8211359.1"/>
    <property type="molecule type" value="Genomic_DNA"/>
</dbReference>
<evidence type="ECO:0000313" key="1">
    <source>
        <dbReference type="EMBL" id="KAK8211359.1"/>
    </source>
</evidence>
<name>A0ACC3SEU1_9PEZI</name>
<evidence type="ECO:0000313" key="2">
    <source>
        <dbReference type="Proteomes" id="UP001320706"/>
    </source>
</evidence>
<keyword evidence="2" id="KW-1185">Reference proteome</keyword>